<keyword evidence="7 17" id="KW-0812">Transmembrane</keyword>
<comment type="cofactor">
    <cofactor evidence="17">
        <name>heme b</name>
        <dbReference type="ChEBI" id="CHEBI:60344"/>
    </cofactor>
    <text evidence="17">Binds 2 heme groups non-covalently.</text>
</comment>
<dbReference type="Pfam" id="PF00032">
    <property type="entry name" value="Cytochrom_B_C"/>
    <property type="match status" value="1"/>
</dbReference>
<dbReference type="InterPro" id="IPR005797">
    <property type="entry name" value="Cyt_b/b6_N"/>
</dbReference>
<geneLocation type="mitochondrion" evidence="20"/>
<dbReference type="GO" id="GO:0005743">
    <property type="term" value="C:mitochondrial inner membrane"/>
    <property type="evidence" value="ECO:0007669"/>
    <property type="project" value="UniProtKB-SubCell"/>
</dbReference>
<feature type="transmembrane region" description="Helical" evidence="17">
    <location>
        <begin position="237"/>
        <end position="256"/>
    </location>
</feature>
<dbReference type="PANTHER" id="PTHR19271">
    <property type="entry name" value="CYTOCHROME B"/>
    <property type="match status" value="1"/>
</dbReference>
<dbReference type="SUPFAM" id="SSF81648">
    <property type="entry name" value="a domain/subunit of cytochrome bc1 complex (Ubiquinol-cytochrome c reductase)"/>
    <property type="match status" value="1"/>
</dbReference>
<dbReference type="PROSITE" id="PS51003">
    <property type="entry name" value="CYTB_CTER"/>
    <property type="match status" value="1"/>
</dbReference>
<feature type="transmembrane region" description="Helical" evidence="17">
    <location>
        <begin position="356"/>
        <end position="374"/>
    </location>
</feature>
<evidence type="ECO:0000256" key="3">
    <source>
        <dbReference type="ARBA" id="ARBA00013531"/>
    </source>
</evidence>
<dbReference type="InterPro" id="IPR048259">
    <property type="entry name" value="Cytochrome_b_N_euk/bac"/>
</dbReference>
<dbReference type="AlphaFoldDB" id="A0A0K0KNR0"/>
<evidence type="ECO:0000256" key="4">
    <source>
        <dbReference type="ARBA" id="ARBA00022448"/>
    </source>
</evidence>
<comment type="similarity">
    <text evidence="17">Belongs to the cytochrome b family.</text>
</comment>
<keyword evidence="13" id="KW-0830">Ubiquinone</keyword>
<dbReference type="InterPro" id="IPR005798">
    <property type="entry name" value="Cyt_b/b6_C"/>
</dbReference>
<evidence type="ECO:0000256" key="5">
    <source>
        <dbReference type="ARBA" id="ARBA00022617"/>
    </source>
</evidence>
<proteinExistence type="inferred from homology"/>
<evidence type="ECO:0000256" key="11">
    <source>
        <dbReference type="ARBA" id="ARBA00022989"/>
    </source>
</evidence>
<feature type="transmembrane region" description="Helical" evidence="17">
    <location>
        <begin position="184"/>
        <end position="206"/>
    </location>
</feature>
<evidence type="ECO:0000256" key="14">
    <source>
        <dbReference type="ARBA" id="ARBA00023128"/>
    </source>
</evidence>
<keyword evidence="14 17" id="KW-0496">Mitochondrion</keyword>
<keyword evidence="10 17" id="KW-0249">Electron transport</keyword>
<accession>A0A0K0KNR0</accession>
<evidence type="ECO:0000256" key="15">
    <source>
        <dbReference type="ARBA" id="ARBA00023136"/>
    </source>
</evidence>
<comment type="function">
    <text evidence="1 17">Component of the ubiquinol-cytochrome c reductase complex (complex III or cytochrome b-c1 complex) that is part of the mitochondrial respiratory chain. The b-c1 complex mediates electron transfer from ubiquinol to cytochrome c. Contributes to the generation of a proton gradient across the mitochondrial membrane that is then used for ATP synthesis.</text>
</comment>
<evidence type="ECO:0000256" key="6">
    <source>
        <dbReference type="ARBA" id="ARBA00022660"/>
    </source>
</evidence>
<keyword evidence="9" id="KW-0999">Mitochondrion inner membrane</keyword>
<dbReference type="GO" id="GO:0046872">
    <property type="term" value="F:metal ion binding"/>
    <property type="evidence" value="ECO:0007669"/>
    <property type="project" value="UniProtKB-UniRule"/>
</dbReference>
<feature type="binding site" description="axial binding residue" evidence="16">
    <location>
        <position position="188"/>
    </location>
    <ligand>
        <name>heme b</name>
        <dbReference type="ChEBI" id="CHEBI:60344"/>
        <label>b562</label>
    </ligand>
    <ligandPart>
        <name>Fe</name>
        <dbReference type="ChEBI" id="CHEBI:18248"/>
    </ligandPart>
</feature>
<feature type="domain" description="Cytochrome b/b6 N-terminal region profile" evidence="18">
    <location>
        <begin position="4"/>
        <end position="215"/>
    </location>
</feature>
<dbReference type="InterPro" id="IPR016174">
    <property type="entry name" value="Di-haem_cyt_TM"/>
</dbReference>
<evidence type="ECO:0000259" key="18">
    <source>
        <dbReference type="PROSITE" id="PS51002"/>
    </source>
</evidence>
<evidence type="ECO:0000256" key="10">
    <source>
        <dbReference type="ARBA" id="ARBA00022982"/>
    </source>
</evidence>
<feature type="transmembrane region" description="Helical" evidence="17">
    <location>
        <begin position="146"/>
        <end position="172"/>
    </location>
</feature>
<dbReference type="PROSITE" id="PS51002">
    <property type="entry name" value="CYTB_NTER"/>
    <property type="match status" value="1"/>
</dbReference>
<dbReference type="GO" id="GO:0006122">
    <property type="term" value="P:mitochondrial electron transport, ubiquinol to cytochrome c"/>
    <property type="evidence" value="ECO:0007669"/>
    <property type="project" value="TreeGrafter"/>
</dbReference>
<dbReference type="InterPro" id="IPR036150">
    <property type="entry name" value="Cyt_b/b6_C_sf"/>
</dbReference>
<dbReference type="Gene3D" id="1.20.810.10">
    <property type="entry name" value="Cytochrome Bc1 Complex, Chain C"/>
    <property type="match status" value="1"/>
</dbReference>
<feature type="binding site" description="axial binding residue" evidence="16">
    <location>
        <position position="89"/>
    </location>
    <ligand>
        <name>heme b</name>
        <dbReference type="ChEBI" id="CHEBI:60344"/>
        <label>b562</label>
    </ligand>
    <ligandPart>
        <name>Fe</name>
        <dbReference type="ChEBI" id="CHEBI:18248"/>
    </ligandPart>
</feature>
<evidence type="ECO:0000256" key="12">
    <source>
        <dbReference type="ARBA" id="ARBA00023004"/>
    </source>
</evidence>
<protein>
    <recommendedName>
        <fullName evidence="3 17">Cytochrome b</fullName>
    </recommendedName>
</protein>
<keyword evidence="12 16" id="KW-0408">Iron</keyword>
<dbReference type="GO" id="GO:0045275">
    <property type="term" value="C:respiratory chain complex III"/>
    <property type="evidence" value="ECO:0007669"/>
    <property type="project" value="InterPro"/>
</dbReference>
<evidence type="ECO:0000256" key="17">
    <source>
        <dbReference type="RuleBase" id="RU362117"/>
    </source>
</evidence>
<evidence type="ECO:0000256" key="1">
    <source>
        <dbReference type="ARBA" id="ARBA00002566"/>
    </source>
</evidence>
<dbReference type="GO" id="GO:0016491">
    <property type="term" value="F:oxidoreductase activity"/>
    <property type="evidence" value="ECO:0007669"/>
    <property type="project" value="UniProtKB-UniRule"/>
</dbReference>
<keyword evidence="11 17" id="KW-1133">Transmembrane helix</keyword>
<keyword evidence="8 16" id="KW-0479">Metal-binding</keyword>
<dbReference type="PIRSF" id="PIRSF038885">
    <property type="entry name" value="COB"/>
    <property type="match status" value="1"/>
</dbReference>
<sequence length="397" mass="46741">MIYNNHWPSERKRHFIFKAINKILIDLPIPSNINYYWNLGSLLRFCLIIQLITGILLAMHYCPEIIHSFDRIAHIERNIYSGHILRNLHANRASVFFLCVYLHIRRNIYHITWSNKITWSIGITIYLTMIITAFVGYVLPWGQMSFWAATVITNLFSAIPYIGNSVVLWIWGRFSVSNPTLNRFYRLHYLFPFILTRLIIIHILALQTENHTNPIGNQREIDQIPFHHYFTTKDSQTIIFISVIIFFLATCIPYAFRDSENYIKANPLVTPTHIQPEWYFLFAYSILRSIPNKLGGILALVGRIAILYLILILKQNNIKTTNHRPNLKLTTWLLSITFIILTWVGRKPAEAPYTTLRLIITTWYFTSFLILIPLHRITEKRTIYTSTIPHIINEKRQ</sequence>
<dbReference type="GO" id="GO:0008121">
    <property type="term" value="F:quinol-cytochrome-c reductase activity"/>
    <property type="evidence" value="ECO:0007669"/>
    <property type="project" value="InterPro"/>
</dbReference>
<keyword evidence="15 17" id="KW-0472">Membrane</keyword>
<dbReference type="InterPro" id="IPR030689">
    <property type="entry name" value="Cytochrome_b"/>
</dbReference>
<feature type="transmembrane region" description="Helical" evidence="17">
    <location>
        <begin position="325"/>
        <end position="344"/>
    </location>
</feature>
<keyword evidence="5 16" id="KW-0349">Heme</keyword>
<comment type="cofactor">
    <cofactor evidence="16">
        <name>heme</name>
        <dbReference type="ChEBI" id="CHEBI:30413"/>
    </cofactor>
    <text evidence="16">Binds 2 heme groups non-covalently.</text>
</comment>
<dbReference type="SUPFAM" id="SSF81342">
    <property type="entry name" value="Transmembrane di-heme cytochromes"/>
    <property type="match status" value="1"/>
</dbReference>
<feature type="transmembrane region" description="Helical" evidence="17">
    <location>
        <begin position="116"/>
        <end position="139"/>
    </location>
</feature>
<feature type="transmembrane region" description="Helical" evidence="17">
    <location>
        <begin position="294"/>
        <end position="313"/>
    </location>
</feature>
<dbReference type="InterPro" id="IPR027387">
    <property type="entry name" value="Cytb/b6-like_sf"/>
</dbReference>
<feature type="domain" description="Cytochrome b/b6 C-terminal region profile" evidence="19">
    <location>
        <begin position="216"/>
        <end position="386"/>
    </location>
</feature>
<evidence type="ECO:0000256" key="16">
    <source>
        <dbReference type="PIRSR" id="PIRSR038885-2"/>
    </source>
</evidence>
<feature type="transmembrane region" description="Helical" evidence="17">
    <location>
        <begin position="42"/>
        <end position="63"/>
    </location>
</feature>
<feature type="binding site" description="axial binding residue" evidence="16">
    <location>
        <position position="202"/>
    </location>
    <ligand>
        <name>heme b</name>
        <dbReference type="ChEBI" id="CHEBI:60344"/>
        <label>b566</label>
    </ligand>
    <ligandPart>
        <name>Fe</name>
        <dbReference type="ChEBI" id="CHEBI:18248"/>
    </ligandPart>
</feature>
<reference evidence="20" key="1">
    <citation type="submission" date="2014-03" db="EMBL/GenBank/DDBJ databases">
        <title>Mitochondrial genome evolution in two species of glass sponges.</title>
        <authorList>
            <person name="Kahn A.S."/>
            <person name="Geller J.B."/>
        </authorList>
    </citation>
    <scope>NUCLEOTIDE SEQUENCE</scope>
</reference>
<dbReference type="PANTHER" id="PTHR19271:SF16">
    <property type="entry name" value="CYTOCHROME B"/>
    <property type="match status" value="1"/>
</dbReference>
<evidence type="ECO:0000256" key="13">
    <source>
        <dbReference type="ARBA" id="ARBA00023075"/>
    </source>
</evidence>
<feature type="binding site" description="axial binding residue" evidence="16">
    <location>
        <position position="103"/>
    </location>
    <ligand>
        <name>heme b</name>
        <dbReference type="ChEBI" id="CHEBI:60344"/>
        <label>b566</label>
    </ligand>
    <ligandPart>
        <name>Fe</name>
        <dbReference type="ChEBI" id="CHEBI:18248"/>
    </ligandPart>
</feature>
<evidence type="ECO:0000256" key="2">
    <source>
        <dbReference type="ARBA" id="ARBA00004448"/>
    </source>
</evidence>
<dbReference type="CDD" id="cd00284">
    <property type="entry name" value="Cytochrome_b_N"/>
    <property type="match status" value="1"/>
</dbReference>
<dbReference type="EMBL" id="KJ634155">
    <property type="protein sequence ID" value="AIL24458.1"/>
    <property type="molecule type" value="Genomic_DNA"/>
</dbReference>
<evidence type="ECO:0000259" key="19">
    <source>
        <dbReference type="PROSITE" id="PS51003"/>
    </source>
</evidence>
<evidence type="ECO:0000256" key="7">
    <source>
        <dbReference type="ARBA" id="ARBA00022692"/>
    </source>
</evidence>
<comment type="subcellular location">
    <subcellularLocation>
        <location evidence="2">Mitochondrion inner membrane</location>
        <topology evidence="2">Multi-pass membrane protein</topology>
    </subcellularLocation>
</comment>
<name>A0A0K0KNR0_9METZ</name>
<keyword evidence="4 17" id="KW-0813">Transport</keyword>
<keyword evidence="6 17" id="KW-0679">Respiratory chain</keyword>
<dbReference type="Pfam" id="PF00033">
    <property type="entry name" value="Cytochrome_B"/>
    <property type="match status" value="1"/>
</dbReference>
<evidence type="ECO:0000313" key="20">
    <source>
        <dbReference type="EMBL" id="AIL24458.1"/>
    </source>
</evidence>
<evidence type="ECO:0000256" key="9">
    <source>
        <dbReference type="ARBA" id="ARBA00022792"/>
    </source>
</evidence>
<evidence type="ECO:0000256" key="8">
    <source>
        <dbReference type="ARBA" id="ARBA00022723"/>
    </source>
</evidence>
<organism evidence="20">
    <name type="scientific">Bathydorus laniger</name>
    <dbReference type="NCBI Taxonomy" id="1503680"/>
    <lineage>
        <taxon>Eukaryota</taxon>
        <taxon>Metazoa</taxon>
        <taxon>Porifera</taxon>
        <taxon>Hexactinellida</taxon>
        <taxon>Hexasterophora</taxon>
        <taxon>Lyssacinosida</taxon>
        <taxon>Rossellidae</taxon>
        <taxon>Bathydorus</taxon>
    </lineage>
</organism>